<accession>A0A6N9U811</accession>
<name>A0A6N9U811_STRHA</name>
<reference evidence="3 4" key="1">
    <citation type="submission" date="2020-01" db="EMBL/GenBank/DDBJ databases">
        <title>Insect and environment-associated Actinomycetes.</title>
        <authorList>
            <person name="Currrie C."/>
            <person name="Chevrette M."/>
            <person name="Carlson C."/>
            <person name="Stubbendieck R."/>
            <person name="Wendt-Pienkowski E."/>
        </authorList>
    </citation>
    <scope>NUCLEOTIDE SEQUENCE [LARGE SCALE GENOMIC DNA]</scope>
    <source>
        <strain evidence="3 4">SID11342</strain>
    </source>
</reference>
<feature type="transmembrane region" description="Helical" evidence="1">
    <location>
        <begin position="117"/>
        <end position="140"/>
    </location>
</feature>
<keyword evidence="1" id="KW-0472">Membrane</keyword>
<dbReference type="Pfam" id="PF23866">
    <property type="entry name" value="DUF7224"/>
    <property type="match status" value="1"/>
</dbReference>
<protein>
    <recommendedName>
        <fullName evidence="2">DUF7224 domain-containing protein</fullName>
    </recommendedName>
</protein>
<dbReference type="EMBL" id="JAAGLQ010000474">
    <property type="protein sequence ID" value="NEA18143.1"/>
    <property type="molecule type" value="Genomic_DNA"/>
</dbReference>
<evidence type="ECO:0000313" key="4">
    <source>
        <dbReference type="Proteomes" id="UP000471293"/>
    </source>
</evidence>
<keyword evidence="1" id="KW-0812">Transmembrane</keyword>
<sequence length="416" mass="44052">MRTATLLRSGPAAWTALILIPVLVWFSAQNTESTIAYWPSISSQTTIVVGFISAACGAAAAWEAARIKQGGITALAPARGLLGVAVLHLGPVAVLGLIAMIAPFAVVTTSVASTSGFPTPAILAVSYSVILAHIALGWFIGTRMPKLLGAATMLIFGYLWGFWPAAIGALPWLRHLNGQGVSECCGLDQEPSVRSLMATVTFSLAIVTAVVLSSALHHRLWGPLLSLSAFTLATVVALVLAVPLEFQGTQARDTSLRTCTGYAPQVCLWPEQRTQEANISRWAKETTAHLAAVGVTPAREVEFGDPRPDRANVASNVATSPLPNDVPACALRQGATYPGDEAMIAIYAWLSLTGGVPKNDLARRWPPEAVNLAERIQALPPQAQHAWYERNMRSVHDCAVLPDLAPASYTTKAGTP</sequence>
<evidence type="ECO:0000259" key="2">
    <source>
        <dbReference type="Pfam" id="PF23866"/>
    </source>
</evidence>
<feature type="transmembrane region" description="Helical" evidence="1">
    <location>
        <begin position="82"/>
        <end position="105"/>
    </location>
</feature>
<evidence type="ECO:0000313" key="3">
    <source>
        <dbReference type="EMBL" id="NEA18143.1"/>
    </source>
</evidence>
<organism evidence="3 4">
    <name type="scientific">Streptomyces halstedii</name>
    <dbReference type="NCBI Taxonomy" id="1944"/>
    <lineage>
        <taxon>Bacteria</taxon>
        <taxon>Bacillati</taxon>
        <taxon>Actinomycetota</taxon>
        <taxon>Actinomycetes</taxon>
        <taxon>Kitasatosporales</taxon>
        <taxon>Streptomycetaceae</taxon>
        <taxon>Streptomyces</taxon>
    </lineage>
</organism>
<gene>
    <name evidence="3" type="ORF">G3I29_22040</name>
</gene>
<feature type="transmembrane region" description="Helical" evidence="1">
    <location>
        <begin position="224"/>
        <end position="244"/>
    </location>
</feature>
<feature type="transmembrane region" description="Helical" evidence="1">
    <location>
        <begin position="147"/>
        <end position="173"/>
    </location>
</feature>
<evidence type="ECO:0000256" key="1">
    <source>
        <dbReference type="SAM" id="Phobius"/>
    </source>
</evidence>
<feature type="transmembrane region" description="Helical" evidence="1">
    <location>
        <begin position="12"/>
        <end position="29"/>
    </location>
</feature>
<dbReference type="Proteomes" id="UP000471293">
    <property type="component" value="Unassembled WGS sequence"/>
</dbReference>
<dbReference type="RefSeq" id="WP_164346999.1">
    <property type="nucleotide sequence ID" value="NZ_JAAGLQ010000474.1"/>
</dbReference>
<proteinExistence type="predicted"/>
<feature type="transmembrane region" description="Helical" evidence="1">
    <location>
        <begin position="193"/>
        <end position="212"/>
    </location>
</feature>
<feature type="domain" description="DUF7224" evidence="2">
    <location>
        <begin position="266"/>
        <end position="398"/>
    </location>
</feature>
<dbReference type="AlphaFoldDB" id="A0A6N9U811"/>
<dbReference type="InterPro" id="IPR055648">
    <property type="entry name" value="DUF7224"/>
</dbReference>
<keyword evidence="1" id="KW-1133">Transmembrane helix</keyword>
<comment type="caution">
    <text evidence="3">The sequence shown here is derived from an EMBL/GenBank/DDBJ whole genome shotgun (WGS) entry which is preliminary data.</text>
</comment>
<feature type="transmembrane region" description="Helical" evidence="1">
    <location>
        <begin position="41"/>
        <end position="62"/>
    </location>
</feature>